<reference evidence="1 2" key="1">
    <citation type="submission" date="2016-10" db="EMBL/GenBank/DDBJ databases">
        <title>Complete Genome Assembly of Pantoea stewartii subsp. stewartii DC283, a Corn Pathogen.</title>
        <authorList>
            <person name="Duong D.A."/>
            <person name="Stevens A.M."/>
            <person name="Jensen R.V."/>
        </authorList>
    </citation>
    <scope>NUCLEOTIDE SEQUENCE [LARGE SCALE GENOMIC DNA]</scope>
    <source>
        <strain evidence="1 2">DC283</strain>
    </source>
</reference>
<dbReference type="EMBL" id="CP017581">
    <property type="protein sequence ID" value="ARF48183.1"/>
    <property type="molecule type" value="Genomic_DNA"/>
</dbReference>
<name>A0ABM6K0E4_PANSE</name>
<dbReference type="RefSeq" id="WP_044242708.1">
    <property type="nucleotide sequence ID" value="NZ_AHIE01000030.1"/>
</dbReference>
<accession>A0ABM6K0E4</accession>
<dbReference type="Proteomes" id="UP000192380">
    <property type="component" value="Chromosome"/>
</dbReference>
<evidence type="ECO:0000313" key="2">
    <source>
        <dbReference type="Proteomes" id="UP000192380"/>
    </source>
</evidence>
<sequence length="216" mass="24605">MKMFNRNAYERLVAQRLVTIAEVVNSLYAINPNTKTKDLSEEYIEEIQETRKAVIRNIRYLNIRVASVNEEINADLAFAAAYDYLMEEITPEEIIERVKEGVIAFHYSNDWQEYMMAFGGRTLVELVAQVRKSGRGQHRKSDEEVGTFKMMGLLLQLLAQKHPTKKYGSYEKPTISEIYNDVLVLIENGSLTTKGVGKSTFSAKASLALRALIDNE</sequence>
<evidence type="ECO:0000313" key="1">
    <source>
        <dbReference type="EMBL" id="ARF48183.1"/>
    </source>
</evidence>
<keyword evidence="2" id="KW-1185">Reference proteome</keyword>
<organism evidence="1 2">
    <name type="scientific">Pantoea stewartii subsp. stewartii DC283</name>
    <dbReference type="NCBI Taxonomy" id="660596"/>
    <lineage>
        <taxon>Bacteria</taxon>
        <taxon>Pseudomonadati</taxon>
        <taxon>Pseudomonadota</taxon>
        <taxon>Gammaproteobacteria</taxon>
        <taxon>Enterobacterales</taxon>
        <taxon>Erwiniaceae</taxon>
        <taxon>Pantoea</taxon>
    </lineage>
</organism>
<proteinExistence type="predicted"/>
<gene>
    <name evidence="1" type="ORF">DSJ_01475</name>
</gene>
<protein>
    <submittedName>
        <fullName evidence="1">Uncharacterized protein</fullName>
    </submittedName>
</protein>